<organism evidence="9">
    <name type="scientific">Thermococcus litoralis</name>
    <dbReference type="NCBI Taxonomy" id="2265"/>
    <lineage>
        <taxon>Archaea</taxon>
        <taxon>Methanobacteriati</taxon>
        <taxon>Methanobacteriota</taxon>
        <taxon>Thermococci</taxon>
        <taxon>Thermococcales</taxon>
        <taxon>Thermococcaceae</taxon>
        <taxon>Thermococcus</taxon>
    </lineage>
</organism>
<dbReference type="SUPFAM" id="SSF46785">
    <property type="entry name" value="Winged helix' DNA-binding domain"/>
    <property type="match status" value="1"/>
</dbReference>
<dbReference type="EMBL" id="DRTU01000272">
    <property type="protein sequence ID" value="HHI01138.1"/>
    <property type="molecule type" value="Genomic_DNA"/>
</dbReference>
<dbReference type="InterPro" id="IPR036388">
    <property type="entry name" value="WH-like_DNA-bd_sf"/>
</dbReference>
<keyword evidence="7" id="KW-0804">Transcription</keyword>
<dbReference type="SMART" id="SM00529">
    <property type="entry name" value="HTH_DTXR"/>
    <property type="match status" value="1"/>
</dbReference>
<comment type="subcellular location">
    <subcellularLocation>
        <location evidence="1">Cytoplasm</location>
    </subcellularLocation>
</comment>
<evidence type="ECO:0000256" key="3">
    <source>
        <dbReference type="ARBA" id="ARBA00011738"/>
    </source>
</evidence>
<dbReference type="InterPro" id="IPR022687">
    <property type="entry name" value="HTH_DTXR"/>
</dbReference>
<dbReference type="InterPro" id="IPR008988">
    <property type="entry name" value="Transcriptional_repressor_C"/>
</dbReference>
<evidence type="ECO:0000256" key="2">
    <source>
        <dbReference type="ARBA" id="ARBA00007871"/>
    </source>
</evidence>
<dbReference type="GO" id="GO:0046983">
    <property type="term" value="F:protein dimerization activity"/>
    <property type="evidence" value="ECO:0007669"/>
    <property type="project" value="InterPro"/>
</dbReference>
<evidence type="ECO:0000256" key="1">
    <source>
        <dbReference type="ARBA" id="ARBA00004496"/>
    </source>
</evidence>
<dbReference type="InterPro" id="IPR022689">
    <property type="entry name" value="Iron_dep_repressor"/>
</dbReference>
<dbReference type="InterPro" id="IPR007167">
    <property type="entry name" value="Fe-transptr_FeoA-like"/>
</dbReference>
<dbReference type="Gene3D" id="1.10.10.10">
    <property type="entry name" value="Winged helix-like DNA-binding domain superfamily/Winged helix DNA-binding domain"/>
    <property type="match status" value="1"/>
</dbReference>
<evidence type="ECO:0000256" key="7">
    <source>
        <dbReference type="ARBA" id="ARBA00023163"/>
    </source>
</evidence>
<dbReference type="Proteomes" id="UP000886217">
    <property type="component" value="Unassembled WGS sequence"/>
</dbReference>
<dbReference type="PROSITE" id="PS50944">
    <property type="entry name" value="HTH_DTXR"/>
    <property type="match status" value="1"/>
</dbReference>
<protein>
    <submittedName>
        <fullName evidence="9">Metal-dependent transcriptional regulator</fullName>
    </submittedName>
</protein>
<keyword evidence="5" id="KW-0805">Transcription regulation</keyword>
<dbReference type="InterPro" id="IPR001367">
    <property type="entry name" value="Fe_dep_repressor"/>
</dbReference>
<evidence type="ECO:0000256" key="5">
    <source>
        <dbReference type="ARBA" id="ARBA00023015"/>
    </source>
</evidence>
<dbReference type="Pfam" id="PF02742">
    <property type="entry name" value="Fe_dep_repr_C"/>
    <property type="match status" value="1"/>
</dbReference>
<sequence length="217" mass="24828">MTITPALENYIRVLYDLQTSEKMPRVKHVAKILKVKVPTVVESLKKLKDVGILEHEKHEYIRLTPKGIALAEKILKNNRVVYEFATRLLELPSSEAQDLACKLEHINSTRFFTALSAMMDLLNENPELRERFYMHIKEHEEVFGLTLASVEPKKVVKVKKLKGAESLKKRLMSMGIIPGVEVLVERVAPFGDPIEVKVKGYRLSLRREEARSILVEG</sequence>
<comment type="similarity">
    <text evidence="2">Belongs to the DtxR/MntR family.</text>
</comment>
<dbReference type="PANTHER" id="PTHR33238">
    <property type="entry name" value="IRON (METAL) DEPENDENT REPRESSOR, DTXR FAMILY"/>
    <property type="match status" value="1"/>
</dbReference>
<dbReference type="AlphaFoldDB" id="A0A7C5JYH1"/>
<dbReference type="InterPro" id="IPR038157">
    <property type="entry name" value="FeoA_core_dom"/>
</dbReference>
<dbReference type="InterPro" id="IPR050536">
    <property type="entry name" value="DtxR_MntR_Metal-Reg"/>
</dbReference>
<name>A0A7C5JYH1_THELI</name>
<dbReference type="GO" id="GO:0003700">
    <property type="term" value="F:DNA-binding transcription factor activity"/>
    <property type="evidence" value="ECO:0007669"/>
    <property type="project" value="InterPro"/>
</dbReference>
<gene>
    <name evidence="9" type="ORF">ENL40_06715</name>
</gene>
<keyword evidence="4" id="KW-0408">Iron</keyword>
<dbReference type="SMART" id="SM00899">
    <property type="entry name" value="FeoA"/>
    <property type="match status" value="1"/>
</dbReference>
<dbReference type="Gene3D" id="2.30.30.90">
    <property type="match status" value="1"/>
</dbReference>
<comment type="caution">
    <text evidence="9">The sequence shown here is derived from an EMBL/GenBank/DDBJ whole genome shotgun (WGS) entry which is preliminary data.</text>
</comment>
<evidence type="ECO:0000256" key="6">
    <source>
        <dbReference type="ARBA" id="ARBA00023125"/>
    </source>
</evidence>
<dbReference type="GO" id="GO:0046914">
    <property type="term" value="F:transition metal ion binding"/>
    <property type="evidence" value="ECO:0007669"/>
    <property type="project" value="InterPro"/>
</dbReference>
<dbReference type="SUPFAM" id="SSF50037">
    <property type="entry name" value="C-terminal domain of transcriptional repressors"/>
    <property type="match status" value="1"/>
</dbReference>
<evidence type="ECO:0000259" key="8">
    <source>
        <dbReference type="PROSITE" id="PS50944"/>
    </source>
</evidence>
<evidence type="ECO:0000313" key="9">
    <source>
        <dbReference type="EMBL" id="HHI01138.1"/>
    </source>
</evidence>
<reference evidence="9" key="1">
    <citation type="journal article" date="2020" name="mSystems">
        <title>Genome- and Community-Level Interaction Insights into Carbon Utilization and Element Cycling Functions of Hydrothermarchaeota in Hydrothermal Sediment.</title>
        <authorList>
            <person name="Zhou Z."/>
            <person name="Liu Y."/>
            <person name="Xu W."/>
            <person name="Pan J."/>
            <person name="Luo Z.H."/>
            <person name="Li M."/>
        </authorList>
    </citation>
    <scope>NUCLEOTIDE SEQUENCE [LARGE SCALE GENOMIC DNA]</scope>
    <source>
        <strain evidence="9">HyVt-93</strain>
    </source>
</reference>
<dbReference type="GO" id="GO:0005737">
    <property type="term" value="C:cytoplasm"/>
    <property type="evidence" value="ECO:0007669"/>
    <property type="project" value="UniProtKB-SubCell"/>
</dbReference>
<comment type="subunit">
    <text evidence="3">Homodimer.</text>
</comment>
<dbReference type="GO" id="GO:0003677">
    <property type="term" value="F:DNA binding"/>
    <property type="evidence" value="ECO:0007669"/>
    <property type="project" value="UniProtKB-KW"/>
</dbReference>
<dbReference type="PANTHER" id="PTHR33238:SF7">
    <property type="entry name" value="IRON-DEPENDENT TRANSCRIPTIONAL REGULATOR"/>
    <property type="match status" value="1"/>
</dbReference>
<keyword evidence="6" id="KW-0238">DNA-binding</keyword>
<accession>A0A7C5JYH1</accession>
<dbReference type="InterPro" id="IPR036390">
    <property type="entry name" value="WH_DNA-bd_sf"/>
</dbReference>
<dbReference type="Pfam" id="PF01325">
    <property type="entry name" value="Fe_dep_repress"/>
    <property type="match status" value="1"/>
</dbReference>
<evidence type="ECO:0000256" key="4">
    <source>
        <dbReference type="ARBA" id="ARBA00023004"/>
    </source>
</evidence>
<feature type="domain" description="HTH dtxR-type" evidence="8">
    <location>
        <begin position="1"/>
        <end position="64"/>
    </location>
</feature>
<proteinExistence type="inferred from homology"/>
<dbReference type="Pfam" id="PF04023">
    <property type="entry name" value="FeoA"/>
    <property type="match status" value="1"/>
</dbReference>